<feature type="transmembrane region" description="Helical" evidence="1">
    <location>
        <begin position="127"/>
        <end position="153"/>
    </location>
</feature>
<proteinExistence type="predicted"/>
<dbReference type="EMBL" id="BLXT01004179">
    <property type="protein sequence ID" value="GFO10453.1"/>
    <property type="molecule type" value="Genomic_DNA"/>
</dbReference>
<accession>A0AAV4AV63</accession>
<reference evidence="2 3" key="1">
    <citation type="journal article" date="2021" name="Elife">
        <title>Chloroplast acquisition without the gene transfer in kleptoplastic sea slugs, Plakobranchus ocellatus.</title>
        <authorList>
            <person name="Maeda T."/>
            <person name="Takahashi S."/>
            <person name="Yoshida T."/>
            <person name="Shimamura S."/>
            <person name="Takaki Y."/>
            <person name="Nagai Y."/>
            <person name="Toyoda A."/>
            <person name="Suzuki Y."/>
            <person name="Arimoto A."/>
            <person name="Ishii H."/>
            <person name="Satoh N."/>
            <person name="Nishiyama T."/>
            <person name="Hasebe M."/>
            <person name="Maruyama T."/>
            <person name="Minagawa J."/>
            <person name="Obokata J."/>
            <person name="Shigenobu S."/>
        </authorList>
    </citation>
    <scope>NUCLEOTIDE SEQUENCE [LARGE SCALE GENOMIC DNA]</scope>
</reference>
<organism evidence="2 3">
    <name type="scientific">Plakobranchus ocellatus</name>
    <dbReference type="NCBI Taxonomy" id="259542"/>
    <lineage>
        <taxon>Eukaryota</taxon>
        <taxon>Metazoa</taxon>
        <taxon>Spiralia</taxon>
        <taxon>Lophotrochozoa</taxon>
        <taxon>Mollusca</taxon>
        <taxon>Gastropoda</taxon>
        <taxon>Heterobranchia</taxon>
        <taxon>Euthyneura</taxon>
        <taxon>Panpulmonata</taxon>
        <taxon>Sacoglossa</taxon>
        <taxon>Placobranchoidea</taxon>
        <taxon>Plakobranchidae</taxon>
        <taxon>Plakobranchus</taxon>
    </lineage>
</organism>
<evidence type="ECO:0000256" key="1">
    <source>
        <dbReference type="SAM" id="Phobius"/>
    </source>
</evidence>
<sequence length="160" mass="17530">MKKREGRYNPLPRFCLFVITRPAVISLSLLCKPSAISSAAFYALHRRLPCALSAVSPTRPPPFPLRVLRHLPYPSSAISLTRPPPSPVRVLRRLPCVSSLSLLCVICRLSCLSSLSPPHVLRRLPYASSAISFACFCYLLCASSTISCTGPLMSALQILH</sequence>
<evidence type="ECO:0000313" key="2">
    <source>
        <dbReference type="EMBL" id="GFO10453.1"/>
    </source>
</evidence>
<gene>
    <name evidence="2" type="ORF">PoB_003695800</name>
</gene>
<keyword evidence="3" id="KW-1185">Reference proteome</keyword>
<keyword evidence="1" id="KW-1133">Transmembrane helix</keyword>
<dbReference type="AlphaFoldDB" id="A0AAV4AV63"/>
<keyword evidence="1" id="KW-0812">Transmembrane</keyword>
<protein>
    <submittedName>
        <fullName evidence="2">Uncharacterized protein</fullName>
    </submittedName>
</protein>
<dbReference type="Proteomes" id="UP000735302">
    <property type="component" value="Unassembled WGS sequence"/>
</dbReference>
<comment type="caution">
    <text evidence="2">The sequence shown here is derived from an EMBL/GenBank/DDBJ whole genome shotgun (WGS) entry which is preliminary data.</text>
</comment>
<name>A0AAV4AV63_9GAST</name>
<evidence type="ECO:0000313" key="3">
    <source>
        <dbReference type="Proteomes" id="UP000735302"/>
    </source>
</evidence>
<keyword evidence="1" id="KW-0472">Membrane</keyword>